<reference evidence="3 4" key="1">
    <citation type="submission" date="2018-10" db="EMBL/GenBank/DDBJ databases">
        <title>Genomic Encyclopedia of Type Strains, Phase IV (KMG-IV): sequencing the most valuable type-strain genomes for metagenomic binning, comparative biology and taxonomic classification.</title>
        <authorList>
            <person name="Goeker M."/>
        </authorList>
    </citation>
    <scope>NUCLEOTIDE SEQUENCE [LARGE SCALE GENOMIC DNA]</scope>
    <source>
        <strain evidence="3 4">DSM 22228</strain>
    </source>
</reference>
<dbReference type="GO" id="GO:0003824">
    <property type="term" value="F:catalytic activity"/>
    <property type="evidence" value="ECO:0007669"/>
    <property type="project" value="InterPro"/>
</dbReference>
<dbReference type="GO" id="GO:0051536">
    <property type="term" value="F:iron-sulfur cluster binding"/>
    <property type="evidence" value="ECO:0007669"/>
    <property type="project" value="InterPro"/>
</dbReference>
<organism evidence="3 4">
    <name type="scientific">Orbus hercynius</name>
    <dbReference type="NCBI Taxonomy" id="593135"/>
    <lineage>
        <taxon>Bacteria</taxon>
        <taxon>Pseudomonadati</taxon>
        <taxon>Pseudomonadota</taxon>
        <taxon>Gammaproteobacteria</taxon>
        <taxon>Orbales</taxon>
        <taxon>Orbaceae</taxon>
        <taxon>Orbus</taxon>
    </lineage>
</organism>
<dbReference type="EMBL" id="RBWY01000001">
    <property type="protein sequence ID" value="RKS87157.1"/>
    <property type="molecule type" value="Genomic_DNA"/>
</dbReference>
<gene>
    <name evidence="3" type="ORF">DES39_0374</name>
</gene>
<dbReference type="AlphaFoldDB" id="A0A495RI10"/>
<evidence type="ECO:0000313" key="3">
    <source>
        <dbReference type="EMBL" id="RKS87157.1"/>
    </source>
</evidence>
<sequence length="370" mass="42255">MVFVKQLYIHPVKSMQGIALDESEVQACGLRYDRIFMVTEPDSTFITAREMPQLLQLKTAIHDQGITIYFSDQQSILVNYADFSLNNEPTVVWGNQFTAYIASINVNRFLSEFLHRDVQLRWIGTQSDRVVKRYPNTPLAFADAYPYLLINTASFQYLQQQCPERLTIEQFRGNIIIDGALPFAEDGWKTIKIGDIIFDVVKACSRCGMTRVNLNTHQYLPDNEPLKTLRYFRQDEQGEIDFGMNMIARNTGHININDKIEVLVRQTSKRYIKSFPKETLIATKPCQITVESTTFTGNNKLSILEQLEQNGIPMPYSCRAGVCGRCQVVLEEGEVTPMTQSSIRRNNRILACSCIPKSANLTLKLSRHKS</sequence>
<dbReference type="SUPFAM" id="SSF50800">
    <property type="entry name" value="PK beta-barrel domain-like"/>
    <property type="match status" value="1"/>
</dbReference>
<dbReference type="GO" id="GO:0030151">
    <property type="term" value="F:molybdenum ion binding"/>
    <property type="evidence" value="ECO:0007669"/>
    <property type="project" value="InterPro"/>
</dbReference>
<dbReference type="Pfam" id="PF03473">
    <property type="entry name" value="MOSC"/>
    <property type="match status" value="1"/>
</dbReference>
<dbReference type="OrthoDB" id="581532at2"/>
<dbReference type="PROSITE" id="PS51340">
    <property type="entry name" value="MOSC"/>
    <property type="match status" value="1"/>
</dbReference>
<dbReference type="Proteomes" id="UP000278542">
    <property type="component" value="Unassembled WGS sequence"/>
</dbReference>
<protein>
    <recommendedName>
        <fullName evidence="5">MOSC domain-containing protein</fullName>
    </recommendedName>
</protein>
<keyword evidence="4" id="KW-1185">Reference proteome</keyword>
<evidence type="ECO:0000259" key="1">
    <source>
        <dbReference type="PROSITE" id="PS51085"/>
    </source>
</evidence>
<dbReference type="SUPFAM" id="SSF54292">
    <property type="entry name" value="2Fe-2S ferredoxin-like"/>
    <property type="match status" value="1"/>
</dbReference>
<dbReference type="InterPro" id="IPR005302">
    <property type="entry name" value="MoCF_Sase_C"/>
</dbReference>
<dbReference type="CDD" id="cd00207">
    <property type="entry name" value="fer2"/>
    <property type="match status" value="1"/>
</dbReference>
<dbReference type="SUPFAM" id="SSF141673">
    <property type="entry name" value="MOSC N-terminal domain-like"/>
    <property type="match status" value="1"/>
</dbReference>
<feature type="domain" description="2Fe-2S ferredoxin-type" evidence="1">
    <location>
        <begin position="286"/>
        <end position="369"/>
    </location>
</feature>
<evidence type="ECO:0008006" key="5">
    <source>
        <dbReference type="Google" id="ProtNLM"/>
    </source>
</evidence>
<dbReference type="PROSITE" id="PS51085">
    <property type="entry name" value="2FE2S_FER_2"/>
    <property type="match status" value="1"/>
</dbReference>
<evidence type="ECO:0000313" key="4">
    <source>
        <dbReference type="Proteomes" id="UP000278542"/>
    </source>
</evidence>
<dbReference type="RefSeq" id="WP_121144069.1">
    <property type="nucleotide sequence ID" value="NZ_RBWY01000001.1"/>
</dbReference>
<dbReference type="PANTHER" id="PTHR14237">
    <property type="entry name" value="MOLYBDOPTERIN COFACTOR SULFURASE MOSC"/>
    <property type="match status" value="1"/>
</dbReference>
<dbReference type="InterPro" id="IPR036010">
    <property type="entry name" value="2Fe-2S_ferredoxin-like_sf"/>
</dbReference>
<dbReference type="InterPro" id="IPR011037">
    <property type="entry name" value="Pyrv_Knase-like_insert_dom_sf"/>
</dbReference>
<dbReference type="InterPro" id="IPR001041">
    <property type="entry name" value="2Fe-2S_ferredoxin-type"/>
</dbReference>
<evidence type="ECO:0000259" key="2">
    <source>
        <dbReference type="PROSITE" id="PS51340"/>
    </source>
</evidence>
<dbReference type="InterPro" id="IPR012675">
    <property type="entry name" value="Beta-grasp_dom_sf"/>
</dbReference>
<dbReference type="Pfam" id="PF00111">
    <property type="entry name" value="Fer2"/>
    <property type="match status" value="1"/>
</dbReference>
<accession>A0A495RI10</accession>
<dbReference type="Gene3D" id="3.10.20.30">
    <property type="match status" value="1"/>
</dbReference>
<dbReference type="Pfam" id="PF03476">
    <property type="entry name" value="MOSC_N"/>
    <property type="match status" value="1"/>
</dbReference>
<comment type="caution">
    <text evidence="3">The sequence shown here is derived from an EMBL/GenBank/DDBJ whole genome shotgun (WGS) entry which is preliminary data.</text>
</comment>
<name>A0A495RI10_9GAMM</name>
<feature type="domain" description="MOSC" evidence="2">
    <location>
        <begin position="108"/>
        <end position="263"/>
    </location>
</feature>
<dbReference type="InterPro" id="IPR005303">
    <property type="entry name" value="MOCOS_middle"/>
</dbReference>
<dbReference type="PANTHER" id="PTHR14237:SF19">
    <property type="entry name" value="MITOCHONDRIAL AMIDOXIME REDUCING COMPONENT 1"/>
    <property type="match status" value="1"/>
</dbReference>
<dbReference type="GO" id="GO:0030170">
    <property type="term" value="F:pyridoxal phosphate binding"/>
    <property type="evidence" value="ECO:0007669"/>
    <property type="project" value="InterPro"/>
</dbReference>
<proteinExistence type="predicted"/>